<organism evidence="1 2">
    <name type="scientific">Pluteus cervinus</name>
    <dbReference type="NCBI Taxonomy" id="181527"/>
    <lineage>
        <taxon>Eukaryota</taxon>
        <taxon>Fungi</taxon>
        <taxon>Dikarya</taxon>
        <taxon>Basidiomycota</taxon>
        <taxon>Agaricomycotina</taxon>
        <taxon>Agaricomycetes</taxon>
        <taxon>Agaricomycetidae</taxon>
        <taxon>Agaricales</taxon>
        <taxon>Pluteineae</taxon>
        <taxon>Pluteaceae</taxon>
        <taxon>Pluteus</taxon>
    </lineage>
</organism>
<dbReference type="Proteomes" id="UP000308600">
    <property type="component" value="Unassembled WGS sequence"/>
</dbReference>
<protein>
    <submittedName>
        <fullName evidence="1">Uncharacterized protein</fullName>
    </submittedName>
</protein>
<keyword evidence="2" id="KW-1185">Reference proteome</keyword>
<reference evidence="1 2" key="1">
    <citation type="journal article" date="2019" name="Nat. Ecol. Evol.">
        <title>Megaphylogeny resolves global patterns of mushroom evolution.</title>
        <authorList>
            <person name="Varga T."/>
            <person name="Krizsan K."/>
            <person name="Foldi C."/>
            <person name="Dima B."/>
            <person name="Sanchez-Garcia M."/>
            <person name="Sanchez-Ramirez S."/>
            <person name="Szollosi G.J."/>
            <person name="Szarkandi J.G."/>
            <person name="Papp V."/>
            <person name="Albert L."/>
            <person name="Andreopoulos W."/>
            <person name="Angelini C."/>
            <person name="Antonin V."/>
            <person name="Barry K.W."/>
            <person name="Bougher N.L."/>
            <person name="Buchanan P."/>
            <person name="Buyck B."/>
            <person name="Bense V."/>
            <person name="Catcheside P."/>
            <person name="Chovatia M."/>
            <person name="Cooper J."/>
            <person name="Damon W."/>
            <person name="Desjardin D."/>
            <person name="Finy P."/>
            <person name="Geml J."/>
            <person name="Haridas S."/>
            <person name="Hughes K."/>
            <person name="Justo A."/>
            <person name="Karasinski D."/>
            <person name="Kautmanova I."/>
            <person name="Kiss B."/>
            <person name="Kocsube S."/>
            <person name="Kotiranta H."/>
            <person name="LaButti K.M."/>
            <person name="Lechner B.E."/>
            <person name="Liimatainen K."/>
            <person name="Lipzen A."/>
            <person name="Lukacs Z."/>
            <person name="Mihaltcheva S."/>
            <person name="Morgado L.N."/>
            <person name="Niskanen T."/>
            <person name="Noordeloos M.E."/>
            <person name="Ohm R.A."/>
            <person name="Ortiz-Santana B."/>
            <person name="Ovrebo C."/>
            <person name="Racz N."/>
            <person name="Riley R."/>
            <person name="Savchenko A."/>
            <person name="Shiryaev A."/>
            <person name="Soop K."/>
            <person name="Spirin V."/>
            <person name="Szebenyi C."/>
            <person name="Tomsovsky M."/>
            <person name="Tulloss R.E."/>
            <person name="Uehling J."/>
            <person name="Grigoriev I.V."/>
            <person name="Vagvolgyi C."/>
            <person name="Papp T."/>
            <person name="Martin F.M."/>
            <person name="Miettinen O."/>
            <person name="Hibbett D.S."/>
            <person name="Nagy L.G."/>
        </authorList>
    </citation>
    <scope>NUCLEOTIDE SEQUENCE [LARGE SCALE GENOMIC DNA]</scope>
    <source>
        <strain evidence="1 2">NL-1719</strain>
    </source>
</reference>
<name>A0ACD3AGM3_9AGAR</name>
<sequence length="592" mass="65911">MSTMQTTQYPTWYPPNGPKILQIDDSEIMEVDHIPPSRNHLHDQIPGPSRHHIQGHENFSHASTSYSGGYPPIQGRYQHNIPLPIEHEQQSWELRIRLESRERELEASKEDARHWRELANKLLDARLATPIGLPGAAPISSSVPANSAPRPPLTEAEREVIFRDAFPKAFDPNTPLSPTIYDEKIHRNITYWDEATWNTIQNSNPSPSEVDPASKSLSAKMAFLQQLSGRQMLKDRYDQLLIRMSVLCTRVKRGDIRLLKGSWVDIHNHDYTFALACYKQVESEYPELSYGANHWKSRKLFVGWYRQWVKKHVQGVAVKEEPREGAVVSSKKREGAPRESKSKKRTKTDETVSTSTKTGTTSTQAPSISHEQPSSSRPLSTLSCRSPTEPPSRFSSPAPPPASSPAPPPTSSPAPPSSPLQLRLSPANEHVAQPPSDSNHVQPPEPYKNAGQHPPRGAQTFDEGLRQRTPPPHIEEDEELVAITTTTKKSAKQPKEAGIAGGAGAASKQLEKALAAEKKPATNAKMLCRQHWRTSNPSGAVTAFNSYWDGLLDEQKQNWTTQYKNRNKVPVLPLASSVAILLIFLKGTASKT</sequence>
<dbReference type="EMBL" id="ML208450">
    <property type="protein sequence ID" value="TFK65048.1"/>
    <property type="molecule type" value="Genomic_DNA"/>
</dbReference>
<proteinExistence type="predicted"/>
<gene>
    <name evidence="1" type="ORF">BDN72DRAFT_901022</name>
</gene>
<evidence type="ECO:0000313" key="1">
    <source>
        <dbReference type="EMBL" id="TFK65048.1"/>
    </source>
</evidence>
<accession>A0ACD3AGM3</accession>
<evidence type="ECO:0000313" key="2">
    <source>
        <dbReference type="Proteomes" id="UP000308600"/>
    </source>
</evidence>